<dbReference type="SUPFAM" id="SSF52172">
    <property type="entry name" value="CheY-like"/>
    <property type="match status" value="1"/>
</dbReference>
<dbReference type="InterPro" id="IPR001789">
    <property type="entry name" value="Sig_transdc_resp-reg_receiver"/>
</dbReference>
<evidence type="ECO:0000256" key="3">
    <source>
        <dbReference type="SAM" id="MobiDB-lite"/>
    </source>
</evidence>
<dbReference type="Gene3D" id="3.40.50.2300">
    <property type="match status" value="1"/>
</dbReference>
<dbReference type="PANTHER" id="PTHR44591:SF3">
    <property type="entry name" value="RESPONSE REGULATORY DOMAIN-CONTAINING PROTEIN"/>
    <property type="match status" value="1"/>
</dbReference>
<dbReference type="Pfam" id="PF00072">
    <property type="entry name" value="Response_reg"/>
    <property type="match status" value="1"/>
</dbReference>
<dbReference type="AlphaFoldDB" id="A0A9D6V2V4"/>
<evidence type="ECO:0000256" key="2">
    <source>
        <dbReference type="PROSITE-ProRule" id="PRU00169"/>
    </source>
</evidence>
<dbReference type="InterPro" id="IPR050595">
    <property type="entry name" value="Bact_response_regulator"/>
</dbReference>
<feature type="modified residue" description="4-aspartylphosphate" evidence="2">
    <location>
        <position position="54"/>
    </location>
</feature>
<dbReference type="InterPro" id="IPR011006">
    <property type="entry name" value="CheY-like_superfamily"/>
</dbReference>
<organism evidence="5 6">
    <name type="scientific">Desulfomonile tiedjei</name>
    <dbReference type="NCBI Taxonomy" id="2358"/>
    <lineage>
        <taxon>Bacteria</taxon>
        <taxon>Pseudomonadati</taxon>
        <taxon>Thermodesulfobacteriota</taxon>
        <taxon>Desulfomonilia</taxon>
        <taxon>Desulfomonilales</taxon>
        <taxon>Desulfomonilaceae</taxon>
        <taxon>Desulfomonile</taxon>
    </lineage>
</organism>
<sequence>MKTVLIVDDNTTLAYFTARSLQKNIQGIEVITAVSCREARAKSAGKSPSVVIVDIKLPDGSGLELVRELSESLPQMRAIVVSGNELPRNVYGRFFGSLKKPYGEEVLLALVRRALDQDLSAAAMSRRDPPGQDRPAPSSGYDRHHVRNRFAGLLAGLRALQGDLKAQADDPPAIRRLAEEDVERLFGIAIELADIVKQNEKRQRGSHE</sequence>
<reference evidence="5" key="1">
    <citation type="submission" date="2020-07" db="EMBL/GenBank/DDBJ databases">
        <title>Huge and variable diversity of episymbiotic CPR bacteria and DPANN archaea in groundwater ecosystems.</title>
        <authorList>
            <person name="He C.Y."/>
            <person name="Keren R."/>
            <person name="Whittaker M."/>
            <person name="Farag I.F."/>
            <person name="Doudna J."/>
            <person name="Cate J.H.D."/>
            <person name="Banfield J.F."/>
        </authorList>
    </citation>
    <scope>NUCLEOTIDE SEQUENCE</scope>
    <source>
        <strain evidence="5">NC_groundwater_1664_Pr3_B-0.1um_52_9</strain>
    </source>
</reference>
<evidence type="ECO:0000259" key="4">
    <source>
        <dbReference type="PROSITE" id="PS50110"/>
    </source>
</evidence>
<dbReference type="PANTHER" id="PTHR44591">
    <property type="entry name" value="STRESS RESPONSE REGULATOR PROTEIN 1"/>
    <property type="match status" value="1"/>
</dbReference>
<proteinExistence type="predicted"/>
<dbReference type="SMART" id="SM00448">
    <property type="entry name" value="REC"/>
    <property type="match status" value="1"/>
</dbReference>
<keyword evidence="1 2" id="KW-0597">Phosphoprotein</keyword>
<dbReference type="PROSITE" id="PS50110">
    <property type="entry name" value="RESPONSE_REGULATORY"/>
    <property type="match status" value="1"/>
</dbReference>
<protein>
    <submittedName>
        <fullName evidence="5">Response regulator</fullName>
    </submittedName>
</protein>
<comment type="caution">
    <text evidence="5">The sequence shown here is derived from an EMBL/GenBank/DDBJ whole genome shotgun (WGS) entry which is preliminary data.</text>
</comment>
<evidence type="ECO:0000313" key="5">
    <source>
        <dbReference type="EMBL" id="MBI5249738.1"/>
    </source>
</evidence>
<accession>A0A9D6V2V4</accession>
<gene>
    <name evidence="5" type="ORF">HY912_09600</name>
</gene>
<dbReference type="EMBL" id="JACRDE010000260">
    <property type="protein sequence ID" value="MBI5249738.1"/>
    <property type="molecule type" value="Genomic_DNA"/>
</dbReference>
<evidence type="ECO:0000256" key="1">
    <source>
        <dbReference type="ARBA" id="ARBA00022553"/>
    </source>
</evidence>
<dbReference type="GO" id="GO:0000160">
    <property type="term" value="P:phosphorelay signal transduction system"/>
    <property type="evidence" value="ECO:0007669"/>
    <property type="project" value="InterPro"/>
</dbReference>
<feature type="region of interest" description="Disordered" evidence="3">
    <location>
        <begin position="121"/>
        <end position="143"/>
    </location>
</feature>
<feature type="domain" description="Response regulatory" evidence="4">
    <location>
        <begin position="3"/>
        <end position="115"/>
    </location>
</feature>
<dbReference type="Proteomes" id="UP000807825">
    <property type="component" value="Unassembled WGS sequence"/>
</dbReference>
<name>A0A9D6V2V4_9BACT</name>
<evidence type="ECO:0000313" key="6">
    <source>
        <dbReference type="Proteomes" id="UP000807825"/>
    </source>
</evidence>